<gene>
    <name evidence="3" type="ORF">O4U47_02980</name>
</gene>
<protein>
    <recommendedName>
        <fullName evidence="5">Secreted protein</fullName>
    </recommendedName>
</protein>
<keyword evidence="4" id="KW-1185">Reference proteome</keyword>
<evidence type="ECO:0000313" key="3">
    <source>
        <dbReference type="EMBL" id="MDA2803462.1"/>
    </source>
</evidence>
<feature type="signal peptide" evidence="2">
    <location>
        <begin position="1"/>
        <end position="25"/>
    </location>
</feature>
<accession>A0ABT4TFK1</accession>
<feature type="region of interest" description="Disordered" evidence="1">
    <location>
        <begin position="27"/>
        <end position="46"/>
    </location>
</feature>
<proteinExistence type="predicted"/>
<dbReference type="PROSITE" id="PS51257">
    <property type="entry name" value="PROKAR_LIPOPROTEIN"/>
    <property type="match status" value="1"/>
</dbReference>
<evidence type="ECO:0008006" key="5">
    <source>
        <dbReference type="Google" id="ProtNLM"/>
    </source>
</evidence>
<evidence type="ECO:0000256" key="2">
    <source>
        <dbReference type="SAM" id="SignalP"/>
    </source>
</evidence>
<feature type="chain" id="PRO_5047061046" description="Secreted protein" evidence="2">
    <location>
        <begin position="26"/>
        <end position="159"/>
    </location>
</feature>
<evidence type="ECO:0000256" key="1">
    <source>
        <dbReference type="SAM" id="MobiDB-lite"/>
    </source>
</evidence>
<name>A0ABT4TFK1_9ACTN</name>
<dbReference type="RefSeq" id="WP_270675952.1">
    <property type="nucleotide sequence ID" value="NZ_JAQFWP010000003.1"/>
</dbReference>
<keyword evidence="2" id="KW-0732">Signal</keyword>
<comment type="caution">
    <text evidence="3">The sequence shown here is derived from an EMBL/GenBank/DDBJ whole genome shotgun (WGS) entry which is preliminary data.</text>
</comment>
<sequence>MAATYGRAALGAAALLSALLLGGCAGQGGGAAAPDGSPSPGEGAEADGVEFAQCMRDNGIDVEDPKGDGMMPALPAGDGAVEKALEECEDLLPSSDDERSEEEVFQENLEMAECLREHGMDIEDPERGEGLAIPLTDDEESQAALEECGQEVTVGGGGE</sequence>
<dbReference type="Proteomes" id="UP001165685">
    <property type="component" value="Unassembled WGS sequence"/>
</dbReference>
<evidence type="ECO:0000313" key="4">
    <source>
        <dbReference type="Proteomes" id="UP001165685"/>
    </source>
</evidence>
<dbReference type="EMBL" id="JAQFWP010000003">
    <property type="protein sequence ID" value="MDA2803462.1"/>
    <property type="molecule type" value="Genomic_DNA"/>
</dbReference>
<feature type="compositionally biased region" description="Low complexity" evidence="1">
    <location>
        <begin position="32"/>
        <end position="43"/>
    </location>
</feature>
<reference evidence="3" key="1">
    <citation type="submission" date="2023-01" db="EMBL/GenBank/DDBJ databases">
        <title>Draft genome sequence of Nocardiopsis sp. LSu2-4 isolated from halophytes.</title>
        <authorList>
            <person name="Duangmal K."/>
            <person name="Chantavorakit T."/>
        </authorList>
    </citation>
    <scope>NUCLEOTIDE SEQUENCE</scope>
    <source>
        <strain evidence="3">LSu2-4</strain>
    </source>
</reference>
<organism evidence="3 4">
    <name type="scientific">Nocardiopsis suaedae</name>
    <dbReference type="NCBI Taxonomy" id="3018444"/>
    <lineage>
        <taxon>Bacteria</taxon>
        <taxon>Bacillati</taxon>
        <taxon>Actinomycetota</taxon>
        <taxon>Actinomycetes</taxon>
        <taxon>Streptosporangiales</taxon>
        <taxon>Nocardiopsidaceae</taxon>
        <taxon>Nocardiopsis</taxon>
    </lineage>
</organism>